<feature type="signal peptide" evidence="1">
    <location>
        <begin position="1"/>
        <end position="18"/>
    </location>
</feature>
<reference evidence="2" key="2">
    <citation type="submission" date="2020-09" db="EMBL/GenBank/DDBJ databases">
        <authorList>
            <person name="Sun Q."/>
            <person name="Ohkuma M."/>
        </authorList>
    </citation>
    <scope>NUCLEOTIDE SEQUENCE</scope>
    <source>
        <strain evidence="2">JCM 31311</strain>
    </source>
</reference>
<protein>
    <recommendedName>
        <fullName evidence="4">DUF3887 domain-containing protein</fullName>
    </recommendedName>
</protein>
<evidence type="ECO:0000256" key="1">
    <source>
        <dbReference type="SAM" id="SignalP"/>
    </source>
</evidence>
<comment type="caution">
    <text evidence="2">The sequence shown here is derived from an EMBL/GenBank/DDBJ whole genome shotgun (WGS) entry which is preliminary data.</text>
</comment>
<gene>
    <name evidence="2" type="ORF">GCM10008957_50280</name>
</gene>
<accession>A0A918CPT1</accession>
<evidence type="ECO:0008006" key="4">
    <source>
        <dbReference type="Google" id="ProtNLM"/>
    </source>
</evidence>
<organism evidence="2 3">
    <name type="scientific">Deinococcus ruber</name>
    <dbReference type="NCBI Taxonomy" id="1848197"/>
    <lineage>
        <taxon>Bacteria</taxon>
        <taxon>Thermotogati</taxon>
        <taxon>Deinococcota</taxon>
        <taxon>Deinococci</taxon>
        <taxon>Deinococcales</taxon>
        <taxon>Deinococcaceae</taxon>
        <taxon>Deinococcus</taxon>
    </lineage>
</organism>
<name>A0A918CPT1_9DEIO</name>
<evidence type="ECO:0000313" key="2">
    <source>
        <dbReference type="EMBL" id="GGR34026.1"/>
    </source>
</evidence>
<reference evidence="2" key="1">
    <citation type="journal article" date="2014" name="Int. J. Syst. Evol. Microbiol.">
        <title>Complete genome sequence of Corynebacterium casei LMG S-19264T (=DSM 44701T), isolated from a smear-ripened cheese.</title>
        <authorList>
            <consortium name="US DOE Joint Genome Institute (JGI-PGF)"/>
            <person name="Walter F."/>
            <person name="Albersmeier A."/>
            <person name="Kalinowski J."/>
            <person name="Ruckert C."/>
        </authorList>
    </citation>
    <scope>NUCLEOTIDE SEQUENCE</scope>
    <source>
        <strain evidence="2">JCM 31311</strain>
    </source>
</reference>
<keyword evidence="1" id="KW-0732">Signal</keyword>
<feature type="chain" id="PRO_5037610443" description="DUF3887 domain-containing protein" evidence="1">
    <location>
        <begin position="19"/>
        <end position="146"/>
    </location>
</feature>
<dbReference type="AlphaFoldDB" id="A0A918CPT1"/>
<dbReference type="EMBL" id="BMQL01000062">
    <property type="protein sequence ID" value="GGR34026.1"/>
    <property type="molecule type" value="Genomic_DNA"/>
</dbReference>
<keyword evidence="3" id="KW-1185">Reference proteome</keyword>
<dbReference type="Proteomes" id="UP000603865">
    <property type="component" value="Unassembled WGS sequence"/>
</dbReference>
<sequence>MRKLFLLAALLVSSSAVGQNYKPAKFVDRGMPVLKVARMAGDVDFFEVAKNIDYQRDIPGPPTQKQFAKICQDAVKIYLKAPATAVFQKDSYLTVSYGLYTGTYSLVVSVDSQNSFGALLSTVFLCYGGYSGTAKSGTLLIHLLGS</sequence>
<proteinExistence type="predicted"/>
<dbReference type="RefSeq" id="WP_189093276.1">
    <property type="nucleotide sequence ID" value="NZ_BMQL01000062.1"/>
</dbReference>
<evidence type="ECO:0000313" key="3">
    <source>
        <dbReference type="Proteomes" id="UP000603865"/>
    </source>
</evidence>